<dbReference type="SUPFAM" id="SSF54768">
    <property type="entry name" value="dsRNA-binding domain-like"/>
    <property type="match status" value="1"/>
</dbReference>
<dbReference type="PROSITE" id="PS50137">
    <property type="entry name" value="DS_RBD"/>
    <property type="match status" value="1"/>
</dbReference>
<evidence type="ECO:0000256" key="3">
    <source>
        <dbReference type="SAM" id="MobiDB-lite"/>
    </source>
</evidence>
<dbReference type="InterPro" id="IPR014720">
    <property type="entry name" value="dsRBD_dom"/>
</dbReference>
<feature type="region of interest" description="Disordered" evidence="3">
    <location>
        <begin position="1"/>
        <end position="25"/>
    </location>
</feature>
<organism evidence="7">
    <name type="scientific">Streptomyces sp. R39</name>
    <dbReference type="NCBI Taxonomy" id="3238631"/>
    <lineage>
        <taxon>Bacteria</taxon>
        <taxon>Bacillati</taxon>
        <taxon>Actinomycetota</taxon>
        <taxon>Actinomycetes</taxon>
        <taxon>Kitasatosporales</taxon>
        <taxon>Streptomycetaceae</taxon>
        <taxon>Streptomyces</taxon>
    </lineage>
</organism>
<accession>A0AB39R8A0</accession>
<proteinExistence type="predicted"/>
<dbReference type="PROSITE" id="PS51192">
    <property type="entry name" value="HELICASE_ATP_BIND_1"/>
    <property type="match status" value="1"/>
</dbReference>
<evidence type="ECO:0000259" key="4">
    <source>
        <dbReference type="PROSITE" id="PS50137"/>
    </source>
</evidence>
<gene>
    <name evidence="7" type="ORF">AB5J52_48405</name>
</gene>
<evidence type="ECO:0000259" key="5">
    <source>
        <dbReference type="PROSITE" id="PS51192"/>
    </source>
</evidence>
<dbReference type="CDD" id="cd00048">
    <property type="entry name" value="DSRM_SF"/>
    <property type="match status" value="1"/>
</dbReference>
<dbReference type="SUPFAM" id="SSF52540">
    <property type="entry name" value="P-loop containing nucleoside triphosphate hydrolases"/>
    <property type="match status" value="2"/>
</dbReference>
<evidence type="ECO:0000256" key="1">
    <source>
        <dbReference type="ARBA" id="ARBA00022801"/>
    </source>
</evidence>
<evidence type="ECO:0000313" key="7">
    <source>
        <dbReference type="EMBL" id="XDQ49955.1"/>
    </source>
</evidence>
<sequence length="1431" mass="153394">MLTTARHGWPTDERTGRTGTSVAAVPPSPLSALDAHAWSERLKSACVYDRLSRSVREEVLRRTAAGLMSLRDLRMILLVAGDHESFVPVRERVMRAVAANPETVRQLLQLQVQLEMWPPLVFTDTPGAGQARVGLPGHEVTGPVRRGEIKQQARDAAMTSLLAHLAGAPDPLDASAAPAPRTKRLGRGGLGVDTFEVLLAEDITAPAPRPLLLDDLLGRAEHGQYQHRHMYALLFTAAGPGWQQARSAMLDVVAQRSGYAAALLAMHAKNRQLEQFSYDETLDEDAEHRHVIAARCEGGDGEVRGEVQRARSRKAGRHRAAVSLLAALTGLPEPEVRLPDEPEPDKPSAQPADSKGAADKRRTNALMDLNQLKLDDVITKPEWTYESIGTPHKPRFRCAGTCEVRGTPVQADGRGGSKAIARLDAADALLQLIRQNHATPYEAPDEAPAPSLTEVETASGPEAVGEEGQVPAPPVVPVQRTGERPYLDAASGVAEALAAGCALTLIRLVPGRAACFLLYRDDGTAMPPALLPAPLAQSGHELALACGTAARRAQVAGWAMPLPLAVDALVAAERPLAGVHASATAWAGVLRFGLHLLADGLAHPAVGNDGSAVWRLGPVTGADRTTLESLVADLPPHAHCEILPADDPTTLLIPHAADAMDTALTTLADTFVATPGASALFGTHPFTTPAQPLHPDLRQWADDLEETADPGPAPRLLLAIEPPTEADADAQLLRATLLVHRADDTDSPVPAGTLWAEQAPGTVVLRRRVQRALRRSATVWPAAERLAAQPEPAGMPLRLPEAAQLAELGTDGVPGLDVRWPAGLVDALTTRTVVGARAPAGDMRLGLAQLLDFSWQIALNGQPLTEAEMDALAEAARPLLRLRDTWVLLDPATARRAAHRHLDSLTEIDALGAALSGTITVDGQAYPCEPAGGLADLITALRTSTSDTGLVPAPDGLRAQLRGYQHRGLTWLARLTELGYGAVLADDMGLGKTLTAISLILHRRQTRTRKPTLVLARASLVTNWIRELAKFAPEVQAIAYHGTNRTLADVTDTTVVVTTYGVLQRDAELLAATQWDMVVADEAQSVKNPDSLAAQALRTLTCAVPLAMTGTPVENRLEELWAIMDWANPGLLGTRTTFRTRYGRDAERDTTGESARALGRLISPFLLRRRKSDPGIAPELPDKIHAQRIVQLTREQAALYEAAVRESLDAVRASTGIARHGLVVKLITALRQVCNHPAHYLKEAFDPEAGPGAFAARSAKLAALDELLDQISALGESALIFSSYVEMGRLLQTHLSARGRRAEFLHGGTPVRTRQRLIDAFQAGDTPVLILSIKAAGVGLNLTRATHVIHFDQQWNPAIEDQATDRAHRIGQHRQVHVHQLLNDATLEDRIAALLIHKRALSDAVLAGGEKALADLDDQELAQLVSLPSHP</sequence>
<feature type="domain" description="DRBM" evidence="4">
    <location>
        <begin position="364"/>
        <end position="435"/>
    </location>
</feature>
<dbReference type="GO" id="GO:0003723">
    <property type="term" value="F:RNA binding"/>
    <property type="evidence" value="ECO:0007669"/>
    <property type="project" value="UniProtKB-UniRule"/>
</dbReference>
<feature type="compositionally biased region" description="Basic and acidic residues" evidence="3">
    <location>
        <begin position="334"/>
        <end position="346"/>
    </location>
</feature>
<name>A0AB39R8A0_9ACTN</name>
<keyword evidence="7" id="KW-0614">Plasmid</keyword>
<dbReference type="SMART" id="SM00490">
    <property type="entry name" value="HELICc"/>
    <property type="match status" value="1"/>
</dbReference>
<dbReference type="SMART" id="SM00487">
    <property type="entry name" value="DEXDc"/>
    <property type="match status" value="1"/>
</dbReference>
<evidence type="ECO:0000259" key="6">
    <source>
        <dbReference type="PROSITE" id="PS51194"/>
    </source>
</evidence>
<geneLocation type="plasmid" evidence="7">
    <name>unnamed1</name>
</geneLocation>
<dbReference type="GO" id="GO:0005524">
    <property type="term" value="F:ATP binding"/>
    <property type="evidence" value="ECO:0007669"/>
    <property type="project" value="InterPro"/>
</dbReference>
<dbReference type="RefSeq" id="WP_369228478.1">
    <property type="nucleotide sequence ID" value="NZ_CP163442.1"/>
</dbReference>
<dbReference type="Gene3D" id="3.40.50.10810">
    <property type="entry name" value="Tandem AAA-ATPase domain"/>
    <property type="match status" value="1"/>
</dbReference>
<feature type="domain" description="Helicase ATP-binding" evidence="5">
    <location>
        <begin position="973"/>
        <end position="1130"/>
    </location>
</feature>
<dbReference type="Gene3D" id="3.30.160.20">
    <property type="match status" value="1"/>
</dbReference>
<keyword evidence="1" id="KW-0378">Hydrolase</keyword>
<dbReference type="InterPro" id="IPR022138">
    <property type="entry name" value="DUF3670"/>
</dbReference>
<dbReference type="InterPro" id="IPR038718">
    <property type="entry name" value="SNF2-like_sf"/>
</dbReference>
<dbReference type="Pfam" id="PF00271">
    <property type="entry name" value="Helicase_C"/>
    <property type="match status" value="1"/>
</dbReference>
<dbReference type="PANTHER" id="PTHR10799">
    <property type="entry name" value="SNF2/RAD54 HELICASE FAMILY"/>
    <property type="match status" value="1"/>
</dbReference>
<dbReference type="PROSITE" id="PS51194">
    <property type="entry name" value="HELICASE_CTER"/>
    <property type="match status" value="1"/>
</dbReference>
<dbReference type="InterPro" id="IPR049730">
    <property type="entry name" value="SNF2/RAD54-like_C"/>
</dbReference>
<dbReference type="Pfam" id="PF12419">
    <property type="entry name" value="DUF3670"/>
    <property type="match status" value="1"/>
</dbReference>
<dbReference type="InterPro" id="IPR027417">
    <property type="entry name" value="P-loop_NTPase"/>
</dbReference>
<keyword evidence="2" id="KW-0694">RNA-binding</keyword>
<dbReference type="CDD" id="cd18793">
    <property type="entry name" value="SF2_C_SNF"/>
    <property type="match status" value="1"/>
</dbReference>
<dbReference type="Gene3D" id="3.40.50.300">
    <property type="entry name" value="P-loop containing nucleotide triphosphate hydrolases"/>
    <property type="match status" value="1"/>
</dbReference>
<dbReference type="InterPro" id="IPR014001">
    <property type="entry name" value="Helicase_ATP-bd"/>
</dbReference>
<feature type="region of interest" description="Disordered" evidence="3">
    <location>
        <begin position="331"/>
        <end position="360"/>
    </location>
</feature>
<feature type="region of interest" description="Disordered" evidence="3">
    <location>
        <begin position="439"/>
        <end position="479"/>
    </location>
</feature>
<protein>
    <submittedName>
        <fullName evidence="7">SNF2-related protein</fullName>
    </submittedName>
</protein>
<dbReference type="InterPro" id="IPR001650">
    <property type="entry name" value="Helicase_C-like"/>
</dbReference>
<reference evidence="7" key="1">
    <citation type="submission" date="2024-07" db="EMBL/GenBank/DDBJ databases">
        <authorList>
            <person name="Yu S.T."/>
        </authorList>
    </citation>
    <scope>NUCLEOTIDE SEQUENCE</scope>
    <source>
        <strain evidence="7">R39</strain>
        <plasmid evidence="7">unnamed1</plasmid>
    </source>
</reference>
<dbReference type="InterPro" id="IPR000330">
    <property type="entry name" value="SNF2_N"/>
</dbReference>
<dbReference type="Pfam" id="PF00176">
    <property type="entry name" value="SNF2-rel_dom"/>
    <property type="match status" value="1"/>
</dbReference>
<evidence type="ECO:0000256" key="2">
    <source>
        <dbReference type="PROSITE-ProRule" id="PRU00266"/>
    </source>
</evidence>
<feature type="domain" description="Helicase C-terminal" evidence="6">
    <location>
        <begin position="1263"/>
        <end position="1417"/>
    </location>
</feature>
<dbReference type="EMBL" id="CP163442">
    <property type="protein sequence ID" value="XDQ49955.1"/>
    <property type="molecule type" value="Genomic_DNA"/>
</dbReference>
<dbReference type="GO" id="GO:0016787">
    <property type="term" value="F:hydrolase activity"/>
    <property type="evidence" value="ECO:0007669"/>
    <property type="project" value="UniProtKB-KW"/>
</dbReference>